<comment type="similarity">
    <text evidence="2 5">Belongs to the acyl-CoA dehydrogenase family.</text>
</comment>
<organism evidence="10 11">
    <name type="scientific">Geothrix limicola</name>
    <dbReference type="NCBI Taxonomy" id="2927978"/>
    <lineage>
        <taxon>Bacteria</taxon>
        <taxon>Pseudomonadati</taxon>
        <taxon>Acidobacteriota</taxon>
        <taxon>Holophagae</taxon>
        <taxon>Holophagales</taxon>
        <taxon>Holophagaceae</taxon>
        <taxon>Geothrix</taxon>
    </lineage>
</organism>
<comment type="cofactor">
    <cofactor evidence="1 5">
        <name>FAD</name>
        <dbReference type="ChEBI" id="CHEBI:57692"/>
    </cofactor>
</comment>
<evidence type="ECO:0000259" key="8">
    <source>
        <dbReference type="Pfam" id="PF02771"/>
    </source>
</evidence>
<evidence type="ECO:0000256" key="4">
    <source>
        <dbReference type="ARBA" id="ARBA00022827"/>
    </source>
</evidence>
<dbReference type="SUPFAM" id="SSF47203">
    <property type="entry name" value="Acyl-CoA dehydrogenase C-terminal domain-like"/>
    <property type="match status" value="1"/>
</dbReference>
<accession>A0ABQ5QJM9</accession>
<feature type="domain" description="Acyl-CoA dehydrogenase-like C-terminal" evidence="9">
    <location>
        <begin position="451"/>
        <end position="548"/>
    </location>
</feature>
<proteinExistence type="inferred from homology"/>
<dbReference type="Gene3D" id="2.40.110.10">
    <property type="entry name" value="Butyryl-CoA Dehydrogenase, subunit A, domain 2"/>
    <property type="match status" value="1"/>
</dbReference>
<dbReference type="InterPro" id="IPR009100">
    <property type="entry name" value="AcylCoA_DH/oxidase_NM_dom_sf"/>
</dbReference>
<keyword evidence="11" id="KW-1185">Reference proteome</keyword>
<dbReference type="Pfam" id="PF21263">
    <property type="entry name" value="Acyl-CoA-dh_C"/>
    <property type="match status" value="1"/>
</dbReference>
<reference evidence="10 11" key="1">
    <citation type="journal article" date="2023" name="Antonie Van Leeuwenhoek">
        <title>Mesoterricola silvestris gen. nov., sp. nov., Mesoterricola sediminis sp. nov., Geothrix oryzae sp. nov., Geothrix edaphica sp. nov., Geothrix rubra sp. nov., and Geothrix limicola sp. nov., six novel members of Acidobacteriota isolated from soils.</title>
        <authorList>
            <person name="Itoh H."/>
            <person name="Sugisawa Y."/>
            <person name="Mise K."/>
            <person name="Xu Z."/>
            <person name="Kuniyasu M."/>
            <person name="Ushijima N."/>
            <person name="Kawano K."/>
            <person name="Kobayashi E."/>
            <person name="Shiratori Y."/>
            <person name="Masuda Y."/>
            <person name="Senoo K."/>
        </authorList>
    </citation>
    <scope>NUCLEOTIDE SEQUENCE [LARGE SCALE GENOMIC DNA]</scope>
    <source>
        <strain evidence="10 11">Red804</strain>
    </source>
</reference>
<dbReference type="Pfam" id="PF00441">
    <property type="entry name" value="Acyl-CoA_dh_1"/>
    <property type="match status" value="1"/>
</dbReference>
<dbReference type="PROSITE" id="PS00073">
    <property type="entry name" value="ACYL_COA_DH_2"/>
    <property type="match status" value="1"/>
</dbReference>
<comment type="caution">
    <text evidence="10">The sequence shown here is derived from an EMBL/GenBank/DDBJ whole genome shotgun (WGS) entry which is preliminary data.</text>
</comment>
<evidence type="ECO:0000256" key="1">
    <source>
        <dbReference type="ARBA" id="ARBA00001974"/>
    </source>
</evidence>
<evidence type="ECO:0000259" key="9">
    <source>
        <dbReference type="Pfam" id="PF21263"/>
    </source>
</evidence>
<evidence type="ECO:0000256" key="5">
    <source>
        <dbReference type="RuleBase" id="RU362125"/>
    </source>
</evidence>
<dbReference type="InterPro" id="IPR009075">
    <property type="entry name" value="AcylCo_DH/oxidase_C"/>
</dbReference>
<evidence type="ECO:0000256" key="3">
    <source>
        <dbReference type="ARBA" id="ARBA00022630"/>
    </source>
</evidence>
<dbReference type="PANTHER" id="PTHR43884">
    <property type="entry name" value="ACYL-COA DEHYDROGENASE"/>
    <property type="match status" value="1"/>
</dbReference>
<dbReference type="PROSITE" id="PS00072">
    <property type="entry name" value="ACYL_COA_DH_1"/>
    <property type="match status" value="1"/>
</dbReference>
<evidence type="ECO:0000259" key="7">
    <source>
        <dbReference type="Pfam" id="PF02770"/>
    </source>
</evidence>
<dbReference type="InterPro" id="IPR046373">
    <property type="entry name" value="Acyl-CoA_Oxase/DH_mid-dom_sf"/>
</dbReference>
<feature type="domain" description="Acyl-CoA dehydrogenase/oxidase C-terminal" evidence="6">
    <location>
        <begin position="250"/>
        <end position="414"/>
    </location>
</feature>
<dbReference type="Proteomes" id="UP001165069">
    <property type="component" value="Unassembled WGS sequence"/>
</dbReference>
<dbReference type="Gene3D" id="1.20.140.10">
    <property type="entry name" value="Butyryl-CoA Dehydrogenase, subunit A, domain 3"/>
    <property type="match status" value="2"/>
</dbReference>
<dbReference type="Pfam" id="PF02771">
    <property type="entry name" value="Acyl-CoA_dh_N"/>
    <property type="match status" value="1"/>
</dbReference>
<dbReference type="InterPro" id="IPR006091">
    <property type="entry name" value="Acyl-CoA_Oxase/DH_mid-dom"/>
</dbReference>
<dbReference type="InterPro" id="IPR006089">
    <property type="entry name" value="Acyl-CoA_DH_CS"/>
</dbReference>
<feature type="domain" description="Acyl-CoA oxidase/dehydrogenase middle" evidence="7">
    <location>
        <begin position="147"/>
        <end position="238"/>
    </location>
</feature>
<evidence type="ECO:0000256" key="2">
    <source>
        <dbReference type="ARBA" id="ARBA00009347"/>
    </source>
</evidence>
<feature type="domain" description="Acyl-CoA dehydrogenase/oxidase N-terminal" evidence="8">
    <location>
        <begin position="31"/>
        <end position="143"/>
    </location>
</feature>
<keyword evidence="4 5" id="KW-0274">FAD</keyword>
<dbReference type="InterPro" id="IPR037069">
    <property type="entry name" value="AcylCoA_DH/ox_N_sf"/>
</dbReference>
<dbReference type="RefSeq" id="WP_285577510.1">
    <property type="nucleotide sequence ID" value="NZ_BSDE01000008.1"/>
</dbReference>
<keyword evidence="5" id="KW-0560">Oxidoreductase</keyword>
<dbReference type="PANTHER" id="PTHR43884:SF12">
    <property type="entry name" value="ISOVALERYL-COA DEHYDROGENASE, MITOCHONDRIAL-RELATED"/>
    <property type="match status" value="1"/>
</dbReference>
<protein>
    <submittedName>
        <fullName evidence="10">Acyl-CoA dehydrogenase</fullName>
    </submittedName>
</protein>
<dbReference type="SUPFAM" id="SSF56645">
    <property type="entry name" value="Acyl-CoA dehydrogenase NM domain-like"/>
    <property type="match status" value="1"/>
</dbReference>
<dbReference type="InterPro" id="IPR036250">
    <property type="entry name" value="AcylCo_DH-like_C"/>
</dbReference>
<gene>
    <name evidence="10" type="ORF">GETHLI_33090</name>
</gene>
<dbReference type="InterPro" id="IPR013786">
    <property type="entry name" value="AcylCoA_DH/ox_N"/>
</dbReference>
<dbReference type="Pfam" id="PF02770">
    <property type="entry name" value="Acyl-CoA_dh_M"/>
    <property type="match status" value="1"/>
</dbReference>
<dbReference type="EMBL" id="BSDE01000008">
    <property type="protein sequence ID" value="GLH74807.1"/>
    <property type="molecule type" value="Genomic_DNA"/>
</dbReference>
<keyword evidence="3 5" id="KW-0285">Flavoprotein</keyword>
<name>A0ABQ5QJM9_9BACT</name>
<evidence type="ECO:0000313" key="11">
    <source>
        <dbReference type="Proteomes" id="UP001165069"/>
    </source>
</evidence>
<evidence type="ECO:0000259" key="6">
    <source>
        <dbReference type="Pfam" id="PF00441"/>
    </source>
</evidence>
<dbReference type="InterPro" id="IPR049426">
    <property type="entry name" value="Acyl-CoA-dh-like_C"/>
</dbReference>
<sequence length="583" mass="62535">MALVETQLVRGGSFMFHPAGSLPQFIAEENSEDALAIAEAARDFVNGEILPRDEEIDHLDLELSRDLLAKAGELGILGIEIPEAYGGLDLDKKTALLVLEEMAKQASFSTSYCAHTSIGSLPIVYFGNHEQKAKYLPKLATGEWVAAYALTEAGSGSDALGAKTTAVLQDGHWVLNGTKAWITNAGFADVFTVFAKVNGSHLSAFIIEKTDPGISTGAEEKKMGIKGSSTRTVILDNCRIPEDRLLGGKGKGARIAFGILNIGRFKLGASSVGAGKRVLEYTLKYAGERTQFGKPLTAFGLIQQKLSNMAMRIFVGESMSFRTIGYLDEALAQTSWDSETGGADKMKAIDEYAVEASMSKVWGSEALFATADDAVQTFGGAGFSAEYPAEKIYRDCRINRIFEGTNEINRLLIAGTFLKRCGGVDGLPLAGSDAAPVDLPQDELLKTVALAKALALKVIARAQAEHGPKILDNQEATARISNLLVEVYAMESAVVRAKKLTESGHRWAGLARDLATVYAQEAWNRVQSEARMLAAELATGPALDTLLADLLAMHAPAPMPLSSLRERIAQVLVDQGRYPLSGM</sequence>
<evidence type="ECO:0000313" key="10">
    <source>
        <dbReference type="EMBL" id="GLH74807.1"/>
    </source>
</evidence>
<dbReference type="Gene3D" id="1.10.540.10">
    <property type="entry name" value="Acyl-CoA dehydrogenase/oxidase, N-terminal domain"/>
    <property type="match status" value="1"/>
</dbReference>